<gene>
    <name evidence="1" type="ORF">BGZ96_002502</name>
</gene>
<reference evidence="1 2" key="1">
    <citation type="journal article" date="2020" name="Fungal Divers.">
        <title>Resolving the Mortierellaceae phylogeny through synthesis of multi-gene phylogenetics and phylogenomics.</title>
        <authorList>
            <person name="Vandepol N."/>
            <person name="Liber J."/>
            <person name="Desiro A."/>
            <person name="Na H."/>
            <person name="Kennedy M."/>
            <person name="Barry K."/>
            <person name="Grigoriev I.V."/>
            <person name="Miller A.N."/>
            <person name="O'Donnell K."/>
            <person name="Stajich J.E."/>
            <person name="Bonito G."/>
        </authorList>
    </citation>
    <scope>NUCLEOTIDE SEQUENCE [LARGE SCALE GENOMIC DNA]</scope>
    <source>
        <strain evidence="1 2">AD045</strain>
    </source>
</reference>
<organism evidence="1 2">
    <name type="scientific">Linnemannia gamsii</name>
    <dbReference type="NCBI Taxonomy" id="64522"/>
    <lineage>
        <taxon>Eukaryota</taxon>
        <taxon>Fungi</taxon>
        <taxon>Fungi incertae sedis</taxon>
        <taxon>Mucoromycota</taxon>
        <taxon>Mortierellomycotina</taxon>
        <taxon>Mortierellomycetes</taxon>
        <taxon>Mortierellales</taxon>
        <taxon>Mortierellaceae</taxon>
        <taxon>Linnemannia</taxon>
    </lineage>
</organism>
<protein>
    <submittedName>
        <fullName evidence="1">Uncharacterized protein</fullName>
    </submittedName>
</protein>
<proteinExistence type="predicted"/>
<evidence type="ECO:0000313" key="2">
    <source>
        <dbReference type="Proteomes" id="UP001194696"/>
    </source>
</evidence>
<comment type="caution">
    <text evidence="1">The sequence shown here is derived from an EMBL/GenBank/DDBJ whole genome shotgun (WGS) entry which is preliminary data.</text>
</comment>
<name>A0ABQ7JKW0_9FUNG</name>
<dbReference type="EMBL" id="JAAAIM010001478">
    <property type="protein sequence ID" value="KAG0278199.1"/>
    <property type="molecule type" value="Genomic_DNA"/>
</dbReference>
<dbReference type="Proteomes" id="UP001194696">
    <property type="component" value="Unassembled WGS sequence"/>
</dbReference>
<evidence type="ECO:0000313" key="1">
    <source>
        <dbReference type="EMBL" id="KAG0278199.1"/>
    </source>
</evidence>
<accession>A0ABQ7JKW0</accession>
<sequence>MREKGMVEWWGNPVADICRLDGYPLISPKGGKVDPWAPDPKAKDAPRYVFPKAYYPSPDAVRPVRS</sequence>
<keyword evidence="2" id="KW-1185">Reference proteome</keyword>